<name>R7V9H3_CAPTE</name>
<dbReference type="HOGENOM" id="CLU_870364_0_0_1"/>
<feature type="compositionally biased region" description="Low complexity" evidence="1">
    <location>
        <begin position="84"/>
        <end position="97"/>
    </location>
</feature>
<evidence type="ECO:0000313" key="3">
    <source>
        <dbReference type="EnsemblMetazoa" id="CapteP203839"/>
    </source>
</evidence>
<protein>
    <submittedName>
        <fullName evidence="2 3">Uncharacterized protein</fullName>
    </submittedName>
</protein>
<dbReference type="EMBL" id="KB293795">
    <property type="protein sequence ID" value="ELU15503.1"/>
    <property type="molecule type" value="Genomic_DNA"/>
</dbReference>
<dbReference type="EMBL" id="AMQN01018031">
    <property type="status" value="NOT_ANNOTATED_CDS"/>
    <property type="molecule type" value="Genomic_DNA"/>
</dbReference>
<dbReference type="SUPFAM" id="SSF47781">
    <property type="entry name" value="RuvA domain 2-like"/>
    <property type="match status" value="1"/>
</dbReference>
<dbReference type="EMBL" id="AMQN01018032">
    <property type="status" value="NOT_ANNOTATED_CDS"/>
    <property type="molecule type" value="Genomic_DNA"/>
</dbReference>
<keyword evidence="4" id="KW-1185">Reference proteome</keyword>
<feature type="region of interest" description="Disordered" evidence="1">
    <location>
        <begin position="78"/>
        <end position="111"/>
    </location>
</feature>
<proteinExistence type="predicted"/>
<reference evidence="4" key="1">
    <citation type="submission" date="2012-12" db="EMBL/GenBank/DDBJ databases">
        <authorList>
            <person name="Hellsten U."/>
            <person name="Grimwood J."/>
            <person name="Chapman J.A."/>
            <person name="Shapiro H."/>
            <person name="Aerts A."/>
            <person name="Otillar R.P."/>
            <person name="Terry A.Y."/>
            <person name="Boore J.L."/>
            <person name="Simakov O."/>
            <person name="Marletaz F."/>
            <person name="Cho S.-J."/>
            <person name="Edsinger-Gonzales E."/>
            <person name="Havlak P."/>
            <person name="Kuo D.-H."/>
            <person name="Larsson T."/>
            <person name="Lv J."/>
            <person name="Arendt D."/>
            <person name="Savage R."/>
            <person name="Osoegawa K."/>
            <person name="de Jong P."/>
            <person name="Lindberg D.R."/>
            <person name="Seaver E.C."/>
            <person name="Weisblat D.A."/>
            <person name="Putnam N.H."/>
            <person name="Grigoriev I.V."/>
            <person name="Rokhsar D.S."/>
        </authorList>
    </citation>
    <scope>NUCLEOTIDE SEQUENCE</scope>
    <source>
        <strain evidence="4">I ESC-2004</strain>
    </source>
</reference>
<organism evidence="2">
    <name type="scientific">Capitella teleta</name>
    <name type="common">Polychaete worm</name>
    <dbReference type="NCBI Taxonomy" id="283909"/>
    <lineage>
        <taxon>Eukaryota</taxon>
        <taxon>Metazoa</taxon>
        <taxon>Spiralia</taxon>
        <taxon>Lophotrochozoa</taxon>
        <taxon>Annelida</taxon>
        <taxon>Polychaeta</taxon>
        <taxon>Sedentaria</taxon>
        <taxon>Scolecida</taxon>
        <taxon>Capitellidae</taxon>
        <taxon>Capitella</taxon>
    </lineage>
</organism>
<feature type="region of interest" description="Disordered" evidence="1">
    <location>
        <begin position="243"/>
        <end position="263"/>
    </location>
</feature>
<evidence type="ECO:0000313" key="4">
    <source>
        <dbReference type="Proteomes" id="UP000014760"/>
    </source>
</evidence>
<evidence type="ECO:0000256" key="1">
    <source>
        <dbReference type="SAM" id="MobiDB-lite"/>
    </source>
</evidence>
<dbReference type="Proteomes" id="UP000014760">
    <property type="component" value="Unassembled WGS sequence"/>
</dbReference>
<evidence type="ECO:0000313" key="2">
    <source>
        <dbReference type="EMBL" id="ELU15503.1"/>
    </source>
</evidence>
<feature type="region of interest" description="Disordered" evidence="1">
    <location>
        <begin position="1"/>
        <end position="20"/>
    </location>
</feature>
<dbReference type="EnsemblMetazoa" id="CapteT203839">
    <property type="protein sequence ID" value="CapteP203839"/>
    <property type="gene ID" value="CapteG203839"/>
</dbReference>
<dbReference type="AlphaFoldDB" id="R7V9H3"/>
<reference evidence="3" key="3">
    <citation type="submission" date="2015-06" db="UniProtKB">
        <authorList>
            <consortium name="EnsemblMetazoa"/>
        </authorList>
    </citation>
    <scope>IDENTIFICATION</scope>
</reference>
<dbReference type="InterPro" id="IPR010994">
    <property type="entry name" value="RuvA_2-like"/>
</dbReference>
<accession>R7V9H3</accession>
<reference evidence="2 4" key="2">
    <citation type="journal article" date="2013" name="Nature">
        <title>Insights into bilaterian evolution from three spiralian genomes.</title>
        <authorList>
            <person name="Simakov O."/>
            <person name="Marletaz F."/>
            <person name="Cho S.J."/>
            <person name="Edsinger-Gonzales E."/>
            <person name="Havlak P."/>
            <person name="Hellsten U."/>
            <person name="Kuo D.H."/>
            <person name="Larsson T."/>
            <person name="Lv J."/>
            <person name="Arendt D."/>
            <person name="Savage R."/>
            <person name="Osoegawa K."/>
            <person name="de Jong P."/>
            <person name="Grimwood J."/>
            <person name="Chapman J.A."/>
            <person name="Shapiro H."/>
            <person name="Aerts A."/>
            <person name="Otillar R.P."/>
            <person name="Terry A.Y."/>
            <person name="Boore J.L."/>
            <person name="Grigoriev I.V."/>
            <person name="Lindberg D.R."/>
            <person name="Seaver E.C."/>
            <person name="Weisblat D.A."/>
            <person name="Putnam N.H."/>
            <person name="Rokhsar D.S."/>
        </authorList>
    </citation>
    <scope>NUCLEOTIDE SEQUENCE</scope>
    <source>
        <strain evidence="2 4">I ESC-2004</strain>
    </source>
</reference>
<feature type="non-terminal residue" evidence="2">
    <location>
        <position position="320"/>
    </location>
</feature>
<gene>
    <name evidence="2" type="ORF">CAPTEDRAFT_203839</name>
</gene>
<sequence>MASNDMRGAGPPVNVATANESRLRSVPGIGEARARSLLETRRQKPLMQEVLLAMPNFPANFWGEKLESEPPEVCCNPEQPDLESTTTEISDTTSSHSNTEVKLEPAAEGSTTTGFKEIAQVLTIMEKSMRESQEKISGALMASQERQDQQMLELMAVLGQRGVTSCGPKTLLQSSAAPPRKPLKSTKVDNDTFFQDHFAPEQGTGMKGSDAQLLNTIEKLQNRPPHATLDPPAMNVNRERDVSGGKPTTHLGGSWAPHSTTDSHDWRLTQPVRRVRGPRRVCVVHHDLLKPFQEQTIPGWEWPHDIALNTDLDVPRPVGR</sequence>